<evidence type="ECO:0000313" key="2">
    <source>
        <dbReference type="EMBL" id="OWP25720.1"/>
    </source>
</evidence>
<dbReference type="EMBL" id="NHRT01000001">
    <property type="protein sequence ID" value="OWP25720.1"/>
    <property type="molecule type" value="Genomic_DNA"/>
</dbReference>
<evidence type="ECO:0000313" key="3">
    <source>
        <dbReference type="Proteomes" id="UP000197470"/>
    </source>
</evidence>
<dbReference type="GO" id="GO:0003697">
    <property type="term" value="F:single-stranded DNA binding"/>
    <property type="evidence" value="ECO:0007669"/>
    <property type="project" value="InterPro"/>
</dbReference>
<feature type="domain" description="N-terminal" evidence="1">
    <location>
        <begin position="33"/>
        <end position="108"/>
    </location>
</feature>
<proteinExistence type="predicted"/>
<comment type="caution">
    <text evidence="2">The sequence shown here is derived from an EMBL/GenBank/DDBJ whole genome shotgun (WGS) entry which is preliminary data.</text>
</comment>
<dbReference type="RefSeq" id="WP_088388961.1">
    <property type="nucleotide sequence ID" value="NZ_JAYFGN010000002.1"/>
</dbReference>
<protein>
    <recommendedName>
        <fullName evidence="1">N-terminal domain-containing protein</fullName>
    </recommendedName>
</protein>
<gene>
    <name evidence="2" type="ORF">CA839_07310</name>
</gene>
<dbReference type="AlphaFoldDB" id="A0A246EGI6"/>
<dbReference type="Proteomes" id="UP000197470">
    <property type="component" value="Unassembled WGS sequence"/>
</dbReference>
<accession>A0A246EGI6</accession>
<dbReference type="InterPro" id="IPR013610">
    <property type="entry name" value="ArdC_N"/>
</dbReference>
<evidence type="ECO:0000259" key="1">
    <source>
        <dbReference type="Pfam" id="PF08401"/>
    </source>
</evidence>
<name>A0A246EGI6_FUSNP</name>
<dbReference type="Pfam" id="PF08401">
    <property type="entry name" value="ArdcN"/>
    <property type="match status" value="1"/>
</dbReference>
<sequence length="281" mass="32724">MNNKMEALKLGINSKIEDFLKNSDELKAFIEFRKANFYNYSIRNTILIYKQNPLATFVAGFRKWRELGYKVKKGAKAIQILIPLIRNIINDRKEVEEDIYGYKYVNVFDKSQVEATENAVKFPEINIEMKISEDFKYTPMKFYRAVKKCIEQYAPIELKKTFYDDKVMGETDGKTIFIKKLSNRIDMAATMVHEFIHYNCHFNLGNKKSLTVSQEETEAEIGALILGTHFDLDVSGQYKYLSTFRKGIDLEKSFSKVLKVMEKIIYGSEDKKGIEEIIKAL</sequence>
<reference evidence="2 3" key="1">
    <citation type="submission" date="2017-05" db="EMBL/GenBank/DDBJ databases">
        <title>Genome sequencing of Fusobacterium nucleatum subsp. polymorphum KCOM 1001 (=ChDC F119).</title>
        <authorList>
            <person name="Kook J.-K."/>
            <person name="Park S.-N."/>
            <person name="Lim Y.K."/>
            <person name="Roh H."/>
        </authorList>
    </citation>
    <scope>NUCLEOTIDE SEQUENCE [LARGE SCALE GENOMIC DNA]</scope>
    <source>
        <strain evidence="2 3">KCOM 1001</strain>
    </source>
</reference>
<organism evidence="2 3">
    <name type="scientific">Fusobacterium nucleatum subsp. polymorphum</name>
    <name type="common">Fusobacterium polymorphum</name>
    <dbReference type="NCBI Taxonomy" id="76857"/>
    <lineage>
        <taxon>Bacteria</taxon>
        <taxon>Fusobacteriati</taxon>
        <taxon>Fusobacteriota</taxon>
        <taxon>Fusobacteriia</taxon>
        <taxon>Fusobacteriales</taxon>
        <taxon>Fusobacteriaceae</taxon>
        <taxon>Fusobacterium</taxon>
    </lineage>
</organism>